<proteinExistence type="predicted"/>
<name>A0A0F9PJ80_9ZZZZ</name>
<evidence type="ECO:0000313" key="1">
    <source>
        <dbReference type="EMBL" id="KKN01076.1"/>
    </source>
</evidence>
<protein>
    <submittedName>
        <fullName evidence="1">Uncharacterized protein</fullName>
    </submittedName>
</protein>
<organism evidence="1">
    <name type="scientific">marine sediment metagenome</name>
    <dbReference type="NCBI Taxonomy" id="412755"/>
    <lineage>
        <taxon>unclassified sequences</taxon>
        <taxon>metagenomes</taxon>
        <taxon>ecological metagenomes</taxon>
    </lineage>
</organism>
<accession>A0A0F9PJ80</accession>
<gene>
    <name evidence="1" type="ORF">LCGC14_1131390</name>
</gene>
<sequence length="176" mass="20199">MEAGHFTTRPSDTVRKMPCGVRIAWDRLCRPGCSVFPREWLDTGPRPRADAVPGCEWSELRNQNHRPLCNEADGWTDDFCCRPLLNRRGCAPRPRGVPTTMKKRPVKDDPLKDWRKTTLWLRALDGPLVETVVWHPEVSEKERVELLARYAAQGVKIIRQLTGTKATILQGQYLQQ</sequence>
<comment type="caution">
    <text evidence="1">The sequence shown here is derived from an EMBL/GenBank/DDBJ whole genome shotgun (WGS) entry which is preliminary data.</text>
</comment>
<dbReference type="EMBL" id="LAZR01005301">
    <property type="protein sequence ID" value="KKN01076.1"/>
    <property type="molecule type" value="Genomic_DNA"/>
</dbReference>
<reference evidence="1" key="1">
    <citation type="journal article" date="2015" name="Nature">
        <title>Complex archaea that bridge the gap between prokaryotes and eukaryotes.</title>
        <authorList>
            <person name="Spang A."/>
            <person name="Saw J.H."/>
            <person name="Jorgensen S.L."/>
            <person name="Zaremba-Niedzwiedzka K."/>
            <person name="Martijn J."/>
            <person name="Lind A.E."/>
            <person name="van Eijk R."/>
            <person name="Schleper C."/>
            <person name="Guy L."/>
            <person name="Ettema T.J."/>
        </authorList>
    </citation>
    <scope>NUCLEOTIDE SEQUENCE</scope>
</reference>
<dbReference type="AlphaFoldDB" id="A0A0F9PJ80"/>